<dbReference type="VEuPathDB" id="FungiDB:B1J91_G02849g"/>
<evidence type="ECO:0000313" key="3">
    <source>
        <dbReference type="Proteomes" id="UP000054886"/>
    </source>
</evidence>
<dbReference type="VEuPathDB" id="FungiDB:GVI51_G02717"/>
<name>A0A0W0EBZ8_CANGB</name>
<reference evidence="2 3" key="1">
    <citation type="submission" date="2015-10" db="EMBL/GenBank/DDBJ databases">
        <title>Draft genomes sequences of Candida glabrata isolates 1A, 1B, 2A, 2B, 3A and 3B.</title>
        <authorList>
            <person name="Haavelsrud O.E."/>
            <person name="Gaustad P."/>
        </authorList>
    </citation>
    <scope>NUCLEOTIDE SEQUENCE [LARGE SCALE GENOMIC DNA]</scope>
    <source>
        <strain evidence="2">910700640</strain>
    </source>
</reference>
<dbReference type="Gene3D" id="2.60.40.10">
    <property type="entry name" value="Immunoglobulins"/>
    <property type="match status" value="1"/>
</dbReference>
<organism evidence="2 3">
    <name type="scientific">Candida glabrata</name>
    <name type="common">Yeast</name>
    <name type="synonym">Torulopsis glabrata</name>
    <dbReference type="NCBI Taxonomy" id="5478"/>
    <lineage>
        <taxon>Eukaryota</taxon>
        <taxon>Fungi</taxon>
        <taxon>Dikarya</taxon>
        <taxon>Ascomycota</taxon>
        <taxon>Saccharomycotina</taxon>
        <taxon>Saccharomycetes</taxon>
        <taxon>Saccharomycetales</taxon>
        <taxon>Saccharomycetaceae</taxon>
        <taxon>Nakaseomyces</taxon>
    </lineage>
</organism>
<dbReference type="VEuPathDB" id="FungiDB:CAGL0G02849g"/>
<dbReference type="InterPro" id="IPR013783">
    <property type="entry name" value="Ig-like_fold"/>
</dbReference>
<dbReference type="PhylomeDB" id="A0A0W0EBZ8"/>
<dbReference type="CDD" id="cd02859">
    <property type="entry name" value="E_set_AMPKbeta_like_N"/>
    <property type="match status" value="1"/>
</dbReference>
<dbReference type="EMBL" id="LLZZ01000107">
    <property type="protein sequence ID" value="KTB07560.1"/>
    <property type="molecule type" value="Genomic_DNA"/>
</dbReference>
<dbReference type="Proteomes" id="UP000054886">
    <property type="component" value="Unassembled WGS sequence"/>
</dbReference>
<evidence type="ECO:0000313" key="2">
    <source>
        <dbReference type="EMBL" id="KTB07560.1"/>
    </source>
</evidence>
<feature type="compositionally biased region" description="Acidic residues" evidence="1">
    <location>
        <begin position="175"/>
        <end position="187"/>
    </location>
</feature>
<protein>
    <submittedName>
        <fullName evidence="2">ULP1-interacting protein 4</fullName>
    </submittedName>
</protein>
<evidence type="ECO:0000256" key="1">
    <source>
        <dbReference type="SAM" id="MobiDB-lite"/>
    </source>
</evidence>
<dbReference type="InterPro" id="IPR014756">
    <property type="entry name" value="Ig_E-set"/>
</dbReference>
<comment type="caution">
    <text evidence="2">The sequence shown here is derived from an EMBL/GenBank/DDBJ whole genome shotgun (WGS) entry which is preliminary data.</text>
</comment>
<dbReference type="VEuPathDB" id="FungiDB:GWK60_G02717"/>
<proteinExistence type="predicted"/>
<feature type="compositionally biased region" description="Basic and acidic residues" evidence="1">
    <location>
        <begin position="125"/>
        <end position="138"/>
    </location>
</feature>
<feature type="region of interest" description="Disordered" evidence="1">
    <location>
        <begin position="88"/>
        <end position="192"/>
    </location>
</feature>
<accession>A0A0W0EBZ8</accession>
<sequence>MVAIIYRHKAKEFNELKIAGGFNNWEIVPMQWSPAKEQWEYELDLEKIPAAVTKIHFKFIDDQGNWFTDSNYAKEIDEHNNENNVKLLPGHQETATASDDKDVSYQDEQLEKGPITPAPSLVAEKTSEKHTTTEDPKPVPEALPEVTETIVEEPAKALTDEEDTANSSEEQTRVEEEEPEQIEEVTDTNETKNTVIKGSDADMYKTLLQKIIEFFVSWFAWIRGDAK</sequence>
<gene>
    <name evidence="2" type="ORF">AO440_001603</name>
</gene>
<dbReference type="AlphaFoldDB" id="A0A0W0EBZ8"/>
<dbReference type="SUPFAM" id="SSF81296">
    <property type="entry name" value="E set domains"/>
    <property type="match status" value="1"/>
</dbReference>